<accession>A0AAW6T9P4</accession>
<feature type="region of interest" description="Disordered" evidence="4">
    <location>
        <begin position="1"/>
        <end position="20"/>
    </location>
</feature>
<dbReference type="SMART" id="SM00345">
    <property type="entry name" value="HTH_GNTR"/>
    <property type="match status" value="1"/>
</dbReference>
<evidence type="ECO:0000313" key="6">
    <source>
        <dbReference type="EMBL" id="MDI2098785.1"/>
    </source>
</evidence>
<evidence type="ECO:0000313" key="7">
    <source>
        <dbReference type="Proteomes" id="UP001321506"/>
    </source>
</evidence>
<dbReference type="SMART" id="SM00895">
    <property type="entry name" value="FCD"/>
    <property type="match status" value="1"/>
</dbReference>
<dbReference type="SUPFAM" id="SSF48008">
    <property type="entry name" value="GntR ligand-binding domain-like"/>
    <property type="match status" value="1"/>
</dbReference>
<dbReference type="Proteomes" id="UP001321506">
    <property type="component" value="Unassembled WGS sequence"/>
</dbReference>
<dbReference type="AlphaFoldDB" id="A0AAW6T9P4"/>
<comment type="caution">
    <text evidence="6">The sequence shown here is derived from an EMBL/GenBank/DDBJ whole genome shotgun (WGS) entry which is preliminary data.</text>
</comment>
<dbReference type="PROSITE" id="PS50949">
    <property type="entry name" value="HTH_GNTR"/>
    <property type="match status" value="1"/>
</dbReference>
<keyword evidence="3" id="KW-0804">Transcription</keyword>
<dbReference type="Gene3D" id="1.20.120.530">
    <property type="entry name" value="GntR ligand-binding domain-like"/>
    <property type="match status" value="1"/>
</dbReference>
<dbReference type="PANTHER" id="PTHR43537:SF45">
    <property type="entry name" value="GNTR FAMILY REGULATORY PROTEIN"/>
    <property type="match status" value="1"/>
</dbReference>
<dbReference type="GO" id="GO:0003700">
    <property type="term" value="F:DNA-binding transcription factor activity"/>
    <property type="evidence" value="ECO:0007669"/>
    <property type="project" value="InterPro"/>
</dbReference>
<name>A0AAW6T9P4_9MICO</name>
<dbReference type="InterPro" id="IPR011711">
    <property type="entry name" value="GntR_C"/>
</dbReference>
<feature type="domain" description="HTH gntR-type" evidence="5">
    <location>
        <begin position="18"/>
        <end position="85"/>
    </location>
</feature>
<reference evidence="6 7" key="1">
    <citation type="submission" date="2023-04" db="EMBL/GenBank/DDBJ databases">
        <title>Klugiella caeni sp. nov. isolated from the sludge of biochemical tank.</title>
        <authorList>
            <person name="Geng K."/>
        </authorList>
    </citation>
    <scope>NUCLEOTIDE SEQUENCE [LARGE SCALE GENOMIC DNA]</scope>
    <source>
        <strain evidence="6 7">YN-L-19</strain>
    </source>
</reference>
<evidence type="ECO:0000256" key="2">
    <source>
        <dbReference type="ARBA" id="ARBA00023125"/>
    </source>
</evidence>
<evidence type="ECO:0000256" key="1">
    <source>
        <dbReference type="ARBA" id="ARBA00023015"/>
    </source>
</evidence>
<dbReference type="RefSeq" id="WP_281488561.1">
    <property type="nucleotide sequence ID" value="NZ_JASATX010000002.1"/>
</dbReference>
<dbReference type="CDD" id="cd07377">
    <property type="entry name" value="WHTH_GntR"/>
    <property type="match status" value="1"/>
</dbReference>
<dbReference type="Pfam" id="PF00392">
    <property type="entry name" value="GntR"/>
    <property type="match status" value="1"/>
</dbReference>
<keyword evidence="2" id="KW-0238">DNA-binding</keyword>
<protein>
    <submittedName>
        <fullName evidence="6">GntR family transcriptional regulator</fullName>
    </submittedName>
</protein>
<evidence type="ECO:0000259" key="5">
    <source>
        <dbReference type="PROSITE" id="PS50949"/>
    </source>
</evidence>
<keyword evidence="7" id="KW-1185">Reference proteome</keyword>
<evidence type="ECO:0000256" key="3">
    <source>
        <dbReference type="ARBA" id="ARBA00023163"/>
    </source>
</evidence>
<dbReference type="InterPro" id="IPR036388">
    <property type="entry name" value="WH-like_DNA-bd_sf"/>
</dbReference>
<proteinExistence type="predicted"/>
<dbReference type="SUPFAM" id="SSF46785">
    <property type="entry name" value="Winged helix' DNA-binding domain"/>
    <property type="match status" value="1"/>
</dbReference>
<dbReference type="InterPro" id="IPR036390">
    <property type="entry name" value="WH_DNA-bd_sf"/>
</dbReference>
<dbReference type="Gene3D" id="1.10.10.10">
    <property type="entry name" value="Winged helix-like DNA-binding domain superfamily/Winged helix DNA-binding domain"/>
    <property type="match status" value="1"/>
</dbReference>
<evidence type="ECO:0000256" key="4">
    <source>
        <dbReference type="SAM" id="MobiDB-lite"/>
    </source>
</evidence>
<organism evidence="6 7">
    <name type="scientific">Ruicaihuangia caeni</name>
    <dbReference type="NCBI Taxonomy" id="3042517"/>
    <lineage>
        <taxon>Bacteria</taxon>
        <taxon>Bacillati</taxon>
        <taxon>Actinomycetota</taxon>
        <taxon>Actinomycetes</taxon>
        <taxon>Micrococcales</taxon>
        <taxon>Microbacteriaceae</taxon>
        <taxon>Ruicaihuangia</taxon>
    </lineage>
</organism>
<dbReference type="GO" id="GO:0003677">
    <property type="term" value="F:DNA binding"/>
    <property type="evidence" value="ECO:0007669"/>
    <property type="project" value="UniProtKB-KW"/>
</dbReference>
<dbReference type="InterPro" id="IPR000524">
    <property type="entry name" value="Tscrpt_reg_HTH_GntR"/>
</dbReference>
<dbReference type="EMBL" id="JASATX010000002">
    <property type="protein sequence ID" value="MDI2098785.1"/>
    <property type="molecule type" value="Genomic_DNA"/>
</dbReference>
<dbReference type="InterPro" id="IPR008920">
    <property type="entry name" value="TF_FadR/GntR_C"/>
</dbReference>
<sequence length="242" mass="26752">MPQPPAQLDHGSRMPPRPRTSDRIHELLRDAIVSGELAHGSAHSIYQLAEQYGVSRTPVREAVLRLADAGMLQIERNQGFRVRGVRVDDIREVFELRLLVEVPMTALAARATDAKGRARLDESLTALDKALASGDQAEFRRRDHELHEAILQLAGNQQAADLVETLRNRTEARGATTLARERTLEDVHAQHAPIVEAIRSGDADAAASHMREHLASTGTMLMHQVAARTGEPVDEGWADRLR</sequence>
<dbReference type="Pfam" id="PF07729">
    <property type="entry name" value="FCD"/>
    <property type="match status" value="1"/>
</dbReference>
<gene>
    <name evidence="6" type="ORF">QF206_07375</name>
</gene>
<dbReference type="PANTHER" id="PTHR43537">
    <property type="entry name" value="TRANSCRIPTIONAL REGULATOR, GNTR FAMILY"/>
    <property type="match status" value="1"/>
</dbReference>
<keyword evidence="1" id="KW-0805">Transcription regulation</keyword>